<reference evidence="1" key="1">
    <citation type="journal article" date="2021" name="Proc. Natl. Acad. Sci. U.S.A.">
        <title>A Catalog of Tens of Thousands of Viruses from Human Metagenomes Reveals Hidden Associations with Chronic Diseases.</title>
        <authorList>
            <person name="Tisza M.J."/>
            <person name="Buck C.B."/>
        </authorList>
    </citation>
    <scope>NUCLEOTIDE SEQUENCE</scope>
    <source>
        <strain evidence="1">Ctn8H20</strain>
    </source>
</reference>
<organism evidence="1">
    <name type="scientific">Myoviridae sp. ctn8H20</name>
    <dbReference type="NCBI Taxonomy" id="2825169"/>
    <lineage>
        <taxon>Viruses</taxon>
        <taxon>Duplodnaviria</taxon>
        <taxon>Heunggongvirae</taxon>
        <taxon>Uroviricota</taxon>
        <taxon>Caudoviricetes</taxon>
    </lineage>
</organism>
<sequence>MFTQINPRTLGERRNDTDVFNRLVIAGLLNLLNNTLTYEQVWEDSNTGIQKVTVPFLYEMGTSNTEKFIQDNYVLFGDTCEFPKIIGNFDMFPRGTVRYTGSSIDAANITNRFVLGNYTRKEPDGSFQSYVSFLYSIPLTMNFEVSVKVDTLITSFKLEQAIREFFYKNKTFWVLYRGMKVGCRAGFPENISSDKTVSYKMGATDADRNITLSFSVVIETYQPVFDPTTEMKASNTIKDFAYDATVEDNKAIGYIKPVVDYSNSVIPSGLKLYLQWNYIKDIGDMRTVNIDVYKADNTKEHIATLYNTLSFVWEIPEGFTKFNPIEVVLLNNDHCKVHKKPLIKIIPDPKTKKVSPNMVFVENTGFFLTELENDTIEALLYYQDKSGKTIEKSIWLNIYNCQLDSKNPASFEPFDFLGAIEPEVVNIKISDTLHPELEYVMESVTII</sequence>
<name>A0A8S5QES5_9CAUD</name>
<protein>
    <submittedName>
        <fullName evidence="1">Uncharacterized protein</fullName>
    </submittedName>
</protein>
<proteinExistence type="predicted"/>
<dbReference type="EMBL" id="BK015645">
    <property type="protein sequence ID" value="DAE17759.1"/>
    <property type="molecule type" value="Genomic_DNA"/>
</dbReference>
<accession>A0A8S5QES5</accession>
<evidence type="ECO:0000313" key="1">
    <source>
        <dbReference type="EMBL" id="DAE17759.1"/>
    </source>
</evidence>